<protein>
    <submittedName>
        <fullName evidence="1">Uncharacterized protein</fullName>
    </submittedName>
</protein>
<organism evidence="1 2">
    <name type="scientific">Nocardia terpenica</name>
    <dbReference type="NCBI Taxonomy" id="455432"/>
    <lineage>
        <taxon>Bacteria</taxon>
        <taxon>Bacillati</taxon>
        <taxon>Actinomycetota</taxon>
        <taxon>Actinomycetes</taxon>
        <taxon>Mycobacteriales</taxon>
        <taxon>Nocardiaceae</taxon>
        <taxon>Nocardia</taxon>
    </lineage>
</organism>
<proteinExistence type="predicted"/>
<dbReference type="STRING" id="455432.AWN90_42095"/>
<reference evidence="1 2" key="1">
    <citation type="submission" date="2016-04" db="EMBL/GenBank/DDBJ databases">
        <authorList>
            <person name="Evans L.H."/>
            <person name="Alamgir A."/>
            <person name="Owens N."/>
            <person name="Weber N.D."/>
            <person name="Virtaneva K."/>
            <person name="Barbian K."/>
            <person name="Babar A."/>
            <person name="Rosenke K."/>
        </authorList>
    </citation>
    <scope>NUCLEOTIDE SEQUENCE [LARGE SCALE GENOMIC DNA]</scope>
    <source>
        <strain evidence="1 2">IFM 0406</strain>
    </source>
</reference>
<keyword evidence="2" id="KW-1185">Reference proteome</keyword>
<name>A0A164K768_9NOCA</name>
<comment type="caution">
    <text evidence="1">The sequence shown here is derived from an EMBL/GenBank/DDBJ whole genome shotgun (WGS) entry which is preliminary data.</text>
</comment>
<evidence type="ECO:0000313" key="1">
    <source>
        <dbReference type="EMBL" id="KZM71107.1"/>
    </source>
</evidence>
<dbReference type="Proteomes" id="UP000076512">
    <property type="component" value="Unassembled WGS sequence"/>
</dbReference>
<sequence>MVADMLSTKHLLSRITYLDNQPQEVLTQLLEQLVQHIVEGADDLGISVLAIDGVLDLIDEHLP</sequence>
<dbReference type="EMBL" id="LWGR01000013">
    <property type="protein sequence ID" value="KZM71107.1"/>
    <property type="molecule type" value="Genomic_DNA"/>
</dbReference>
<dbReference type="AlphaFoldDB" id="A0A164K768"/>
<evidence type="ECO:0000313" key="2">
    <source>
        <dbReference type="Proteomes" id="UP000076512"/>
    </source>
</evidence>
<gene>
    <name evidence="1" type="ORF">AWN90_42095</name>
</gene>
<accession>A0A164K768</accession>